<name>A0AA96LEK5_9BACL</name>
<accession>A0AA96LEK5</accession>
<evidence type="ECO:0000256" key="1">
    <source>
        <dbReference type="ARBA" id="ARBA00010613"/>
    </source>
</evidence>
<dbReference type="InterPro" id="IPR036526">
    <property type="entry name" value="C-N_Hydrolase_sf"/>
</dbReference>
<dbReference type="Pfam" id="PF00795">
    <property type="entry name" value="CN_hydrolase"/>
    <property type="match status" value="1"/>
</dbReference>
<organism evidence="3 4">
    <name type="scientific">Paenibacillus aurantius</name>
    <dbReference type="NCBI Taxonomy" id="2918900"/>
    <lineage>
        <taxon>Bacteria</taxon>
        <taxon>Bacillati</taxon>
        <taxon>Bacillota</taxon>
        <taxon>Bacilli</taxon>
        <taxon>Bacillales</taxon>
        <taxon>Paenibacillaceae</taxon>
        <taxon>Paenibacillus</taxon>
    </lineage>
</organism>
<protein>
    <submittedName>
        <fullName evidence="3">Carbon-nitrogen hydrolase family protein</fullName>
    </submittedName>
</protein>
<dbReference type="RefSeq" id="WP_315604444.1">
    <property type="nucleotide sequence ID" value="NZ_CP130318.1"/>
</dbReference>
<keyword evidence="4" id="KW-1185">Reference proteome</keyword>
<dbReference type="KEGG" id="paun:MJA45_24110"/>
<dbReference type="GO" id="GO:0016787">
    <property type="term" value="F:hydrolase activity"/>
    <property type="evidence" value="ECO:0007669"/>
    <property type="project" value="UniProtKB-KW"/>
</dbReference>
<dbReference type="EMBL" id="CP130318">
    <property type="protein sequence ID" value="WNQ10670.1"/>
    <property type="molecule type" value="Genomic_DNA"/>
</dbReference>
<dbReference type="InterPro" id="IPR003010">
    <property type="entry name" value="C-N_Hydrolase"/>
</dbReference>
<evidence type="ECO:0000313" key="4">
    <source>
        <dbReference type="Proteomes" id="UP001305702"/>
    </source>
</evidence>
<dbReference type="PANTHER" id="PTHR23088:SF27">
    <property type="entry name" value="DEAMINATED GLUTATHIONE AMIDASE"/>
    <property type="match status" value="1"/>
</dbReference>
<evidence type="ECO:0000313" key="3">
    <source>
        <dbReference type="EMBL" id="WNQ10670.1"/>
    </source>
</evidence>
<feature type="domain" description="CN hydrolase" evidence="2">
    <location>
        <begin position="5"/>
        <end position="291"/>
    </location>
</feature>
<proteinExistence type="inferred from homology"/>
<dbReference type="CDD" id="cd07197">
    <property type="entry name" value="nitrilase"/>
    <property type="match status" value="1"/>
</dbReference>
<dbReference type="AlphaFoldDB" id="A0AA96LEK5"/>
<dbReference type="Proteomes" id="UP001305702">
    <property type="component" value="Chromosome"/>
</dbReference>
<reference evidence="3 4" key="1">
    <citation type="submission" date="2022-02" db="EMBL/GenBank/DDBJ databases">
        <title>Paenibacillus sp. MBLB1776 Whole Genome Shotgun Sequencing.</title>
        <authorList>
            <person name="Hwang C.Y."/>
            <person name="Cho E.-S."/>
            <person name="Seo M.-J."/>
        </authorList>
    </citation>
    <scope>NUCLEOTIDE SEQUENCE [LARGE SCALE GENOMIC DNA]</scope>
    <source>
        <strain evidence="3 4">MBLB1776</strain>
    </source>
</reference>
<dbReference type="PANTHER" id="PTHR23088">
    <property type="entry name" value="NITRILASE-RELATED"/>
    <property type="match status" value="1"/>
</dbReference>
<keyword evidence="3" id="KW-0378">Hydrolase</keyword>
<sequence length="316" mass="35937">MANYVKISCLTAPPLRVGEHEDDQEIVYKIIAYWREQLEQVLPDRPDLILLPEMCDAPDGALFPAARMADYYRQRKDQVRDFFAKEASEHGCYMAYSAMRLMTDGSFRNSMQLIGRDGKVAGVYNKNHLLIEECTENNARYGNEAPIIETDFGRVACVICFDLNFDDLRLHYAQAKPDLILFSSIFHGGFMQQYWAYSCRAHLASSVYPTTPSQIITPVGEIIGASTNYFHHVTRTVNLDCAVIHLDHNAKHFPAIKKKYGSKVKIDDPGRLGSVLISSETEEFTVQDILTEYGLERLDDYLARSLNHRHAPGNME</sequence>
<comment type="similarity">
    <text evidence="1">Belongs to the carbon-nitrogen hydrolase superfamily. NIT1/NIT2 family.</text>
</comment>
<evidence type="ECO:0000259" key="2">
    <source>
        <dbReference type="PROSITE" id="PS50263"/>
    </source>
</evidence>
<dbReference type="PROSITE" id="PS50263">
    <property type="entry name" value="CN_HYDROLASE"/>
    <property type="match status" value="1"/>
</dbReference>
<dbReference type="SUPFAM" id="SSF56317">
    <property type="entry name" value="Carbon-nitrogen hydrolase"/>
    <property type="match status" value="1"/>
</dbReference>
<dbReference type="Gene3D" id="3.60.110.10">
    <property type="entry name" value="Carbon-nitrogen hydrolase"/>
    <property type="match status" value="1"/>
</dbReference>
<gene>
    <name evidence="3" type="ORF">MJA45_24110</name>
</gene>